<accession>A0A495ILE0</accession>
<dbReference type="Proteomes" id="UP000280008">
    <property type="component" value="Unassembled WGS sequence"/>
</dbReference>
<gene>
    <name evidence="2" type="ORF">C8E83_3256</name>
</gene>
<keyword evidence="1" id="KW-0472">Membrane</keyword>
<sequence length="213" mass="22298">MSATTPIVTGVAAPDDGVRPGGDNARAYRRILRRETHSSRSRATITVLVALIVVAAWTGLESVYAALGMKAILYSPVDVLSTLAAAARHQGALVIAVGIACAIVGVILIVIALAAGRRGRHTIDDPRLAVVVDDHVAAAVLARKTRVAAGLAPGQVNAWVARRSARVTLTPSTGTTVDRERVLDATREHLLETPYLPPITVDVRVTDSGRLGA</sequence>
<protein>
    <submittedName>
        <fullName evidence="2">Uncharacterized protein</fullName>
    </submittedName>
</protein>
<dbReference type="RefSeq" id="WP_121371017.1">
    <property type="nucleotide sequence ID" value="NZ_RBKS01000001.1"/>
</dbReference>
<proteinExistence type="predicted"/>
<feature type="transmembrane region" description="Helical" evidence="1">
    <location>
        <begin position="43"/>
        <end position="72"/>
    </location>
</feature>
<keyword evidence="3" id="KW-1185">Reference proteome</keyword>
<keyword evidence="1" id="KW-1133">Transmembrane helix</keyword>
<evidence type="ECO:0000313" key="2">
    <source>
        <dbReference type="EMBL" id="RKR76091.1"/>
    </source>
</evidence>
<dbReference type="EMBL" id="RBKS01000001">
    <property type="protein sequence ID" value="RKR76091.1"/>
    <property type="molecule type" value="Genomic_DNA"/>
</dbReference>
<dbReference type="OrthoDB" id="5126451at2"/>
<feature type="transmembrane region" description="Helical" evidence="1">
    <location>
        <begin position="92"/>
        <end position="115"/>
    </location>
</feature>
<evidence type="ECO:0000256" key="1">
    <source>
        <dbReference type="SAM" id="Phobius"/>
    </source>
</evidence>
<name>A0A495ILE0_9MICO</name>
<comment type="caution">
    <text evidence="2">The sequence shown here is derived from an EMBL/GenBank/DDBJ whole genome shotgun (WGS) entry which is preliminary data.</text>
</comment>
<keyword evidence="1" id="KW-0812">Transmembrane</keyword>
<dbReference type="AlphaFoldDB" id="A0A495ILE0"/>
<organism evidence="2 3">
    <name type="scientific">Frondihabitans australicus</name>
    <dbReference type="NCBI Taxonomy" id="386892"/>
    <lineage>
        <taxon>Bacteria</taxon>
        <taxon>Bacillati</taxon>
        <taxon>Actinomycetota</taxon>
        <taxon>Actinomycetes</taxon>
        <taxon>Micrococcales</taxon>
        <taxon>Microbacteriaceae</taxon>
        <taxon>Frondihabitans</taxon>
    </lineage>
</organism>
<reference evidence="2 3" key="1">
    <citation type="submission" date="2018-10" db="EMBL/GenBank/DDBJ databases">
        <title>Sequencing the genomes of 1000 actinobacteria strains.</title>
        <authorList>
            <person name="Klenk H.-P."/>
        </authorList>
    </citation>
    <scope>NUCLEOTIDE SEQUENCE [LARGE SCALE GENOMIC DNA]</scope>
    <source>
        <strain evidence="2 3">DSM 17894</strain>
    </source>
</reference>
<evidence type="ECO:0000313" key="3">
    <source>
        <dbReference type="Proteomes" id="UP000280008"/>
    </source>
</evidence>